<comment type="similarity">
    <text evidence="4">Belongs to the glycosyl hydrolase 24 family.</text>
</comment>
<evidence type="ECO:0000313" key="5">
    <source>
        <dbReference type="EMBL" id="MYM88539.1"/>
    </source>
</evidence>
<sequence>MPDDALNAPAVDNSKLRLSAAAKARIRRYENPRYAYYDDGGKPGRGNCTWGVGTLAHKGPCSVAELKTKVDATQVEAVFASRLADAERAVGREVTSRALSQNQFDALVSFVYNVGATGAGNVLSLVDDGDFKGAAEAISRTIYMTVRTRRGAKKVIAHGLIPRRAEESAPFRVPAE</sequence>
<dbReference type="InterPro" id="IPR023347">
    <property type="entry name" value="Lysozyme_dom_sf"/>
</dbReference>
<dbReference type="GO" id="GO:0003796">
    <property type="term" value="F:lysozyme activity"/>
    <property type="evidence" value="ECO:0007669"/>
    <property type="project" value="UniProtKB-EC"/>
</dbReference>
<dbReference type="GO" id="GO:0031640">
    <property type="term" value="P:killing of cells of another organism"/>
    <property type="evidence" value="ECO:0007669"/>
    <property type="project" value="UniProtKB-KW"/>
</dbReference>
<dbReference type="GO" id="GO:0016998">
    <property type="term" value="P:cell wall macromolecule catabolic process"/>
    <property type="evidence" value="ECO:0007669"/>
    <property type="project" value="InterPro"/>
</dbReference>
<keyword evidence="4 5" id="KW-0378">Hydrolase</keyword>
<keyword evidence="2 4" id="KW-0081">Bacteriolytic enzyme</keyword>
<dbReference type="SUPFAM" id="SSF53955">
    <property type="entry name" value="Lysozyme-like"/>
    <property type="match status" value="1"/>
</dbReference>
<dbReference type="RefSeq" id="WP_161097570.1">
    <property type="nucleotide sequence ID" value="NZ_WWCW01000049.1"/>
</dbReference>
<dbReference type="GO" id="GO:0042742">
    <property type="term" value="P:defense response to bacterium"/>
    <property type="evidence" value="ECO:0007669"/>
    <property type="project" value="UniProtKB-KW"/>
</dbReference>
<dbReference type="EC" id="3.2.1.17" evidence="4"/>
<protein>
    <recommendedName>
        <fullName evidence="4">Lysozyme</fullName>
        <ecNumber evidence="4">3.2.1.17</ecNumber>
    </recommendedName>
</protein>
<dbReference type="Proteomes" id="UP000470302">
    <property type="component" value="Unassembled WGS sequence"/>
</dbReference>
<dbReference type="InterPro" id="IPR023346">
    <property type="entry name" value="Lysozyme-like_dom_sf"/>
</dbReference>
<evidence type="ECO:0000256" key="1">
    <source>
        <dbReference type="ARBA" id="ARBA00022529"/>
    </source>
</evidence>
<evidence type="ECO:0000256" key="3">
    <source>
        <dbReference type="ARBA" id="ARBA00023200"/>
    </source>
</evidence>
<dbReference type="AlphaFoldDB" id="A0A845G6P5"/>
<gene>
    <name evidence="5" type="ORF">GTP91_15315</name>
</gene>
<proteinExistence type="inferred from homology"/>
<evidence type="ECO:0000313" key="6">
    <source>
        <dbReference type="Proteomes" id="UP000470302"/>
    </source>
</evidence>
<dbReference type="PANTHER" id="PTHR38107">
    <property type="match status" value="1"/>
</dbReference>
<name>A0A845G6P5_9BURK</name>
<dbReference type="InterPro" id="IPR051018">
    <property type="entry name" value="Bacteriophage_GH24"/>
</dbReference>
<dbReference type="GO" id="GO:0009253">
    <property type="term" value="P:peptidoglycan catabolic process"/>
    <property type="evidence" value="ECO:0007669"/>
    <property type="project" value="InterPro"/>
</dbReference>
<evidence type="ECO:0000256" key="4">
    <source>
        <dbReference type="RuleBase" id="RU003788"/>
    </source>
</evidence>
<dbReference type="CDD" id="cd00737">
    <property type="entry name" value="lyz_endolysin_autolysin"/>
    <property type="match status" value="1"/>
</dbReference>
<keyword evidence="1 4" id="KW-0929">Antimicrobial</keyword>
<comment type="caution">
    <text evidence="5">The sequence shown here is derived from an EMBL/GenBank/DDBJ whole genome shotgun (WGS) entry which is preliminary data.</text>
</comment>
<dbReference type="InterPro" id="IPR033907">
    <property type="entry name" value="Endolysin_autolysin"/>
</dbReference>
<keyword evidence="3" id="KW-1035">Host cytoplasm</keyword>
<comment type="catalytic activity">
    <reaction evidence="4">
        <text>Hydrolysis of (1-&gt;4)-beta-linkages between N-acetylmuramic acid and N-acetyl-D-glucosamine residues in a peptidoglycan and between N-acetyl-D-glucosamine residues in chitodextrins.</text>
        <dbReference type="EC" id="3.2.1.17"/>
    </reaction>
</comment>
<reference evidence="5 6" key="1">
    <citation type="submission" date="2020-01" db="EMBL/GenBank/DDBJ databases">
        <title>Novel species isolated from a subtropical stream in China.</title>
        <authorList>
            <person name="Lu H."/>
        </authorList>
    </citation>
    <scope>NUCLEOTIDE SEQUENCE [LARGE SCALE GENOMIC DNA]</scope>
    <source>
        <strain evidence="5 6">FT82W</strain>
    </source>
</reference>
<evidence type="ECO:0000256" key="2">
    <source>
        <dbReference type="ARBA" id="ARBA00022638"/>
    </source>
</evidence>
<dbReference type="EMBL" id="WWCW01000049">
    <property type="protein sequence ID" value="MYM88539.1"/>
    <property type="molecule type" value="Genomic_DNA"/>
</dbReference>
<dbReference type="PANTHER" id="PTHR38107:SF3">
    <property type="entry name" value="LYSOZYME RRRD-RELATED"/>
    <property type="match status" value="1"/>
</dbReference>
<organism evidence="5 6">
    <name type="scientific">Duganella vulcania</name>
    <dbReference type="NCBI Taxonomy" id="2692166"/>
    <lineage>
        <taxon>Bacteria</taxon>
        <taxon>Pseudomonadati</taxon>
        <taxon>Pseudomonadota</taxon>
        <taxon>Betaproteobacteria</taxon>
        <taxon>Burkholderiales</taxon>
        <taxon>Oxalobacteraceae</taxon>
        <taxon>Telluria group</taxon>
        <taxon>Duganella</taxon>
    </lineage>
</organism>
<dbReference type="InterPro" id="IPR002196">
    <property type="entry name" value="Glyco_hydro_24"/>
</dbReference>
<dbReference type="Pfam" id="PF00959">
    <property type="entry name" value="Phage_lysozyme"/>
    <property type="match status" value="1"/>
</dbReference>
<dbReference type="Gene3D" id="1.10.530.40">
    <property type="match status" value="1"/>
</dbReference>
<keyword evidence="4" id="KW-0326">Glycosidase</keyword>
<accession>A0A845G6P5</accession>